<evidence type="ECO:0000313" key="2">
    <source>
        <dbReference type="EMBL" id="MDT0530595.1"/>
    </source>
</evidence>
<organism evidence="2 3">
    <name type="scientific">Micromonospora reichwaldensis</name>
    <dbReference type="NCBI Taxonomy" id="3075516"/>
    <lineage>
        <taxon>Bacteria</taxon>
        <taxon>Bacillati</taxon>
        <taxon>Actinomycetota</taxon>
        <taxon>Actinomycetes</taxon>
        <taxon>Micromonosporales</taxon>
        <taxon>Micromonosporaceae</taxon>
        <taxon>Micromonospora</taxon>
    </lineage>
</organism>
<evidence type="ECO:0000313" key="3">
    <source>
        <dbReference type="Proteomes" id="UP001180973"/>
    </source>
</evidence>
<proteinExistence type="predicted"/>
<name>A0ABU2WXD4_9ACTN</name>
<gene>
    <name evidence="2" type="ORF">RM555_16500</name>
</gene>
<comment type="caution">
    <text evidence="2">The sequence shown here is derived from an EMBL/GenBank/DDBJ whole genome shotgun (WGS) entry which is preliminary data.</text>
</comment>
<keyword evidence="3" id="KW-1185">Reference proteome</keyword>
<dbReference type="InterPro" id="IPR036724">
    <property type="entry name" value="Cobalamin-bd_sf"/>
</dbReference>
<accession>A0ABU2WXD4</accession>
<dbReference type="PROSITE" id="PS51332">
    <property type="entry name" value="B12_BINDING"/>
    <property type="match status" value="1"/>
</dbReference>
<dbReference type="SUPFAM" id="SSF52242">
    <property type="entry name" value="Cobalamin (vitamin B12)-binding domain"/>
    <property type="match status" value="1"/>
</dbReference>
<feature type="domain" description="B12-binding" evidence="1">
    <location>
        <begin position="9"/>
        <end position="143"/>
    </location>
</feature>
<reference evidence="2" key="1">
    <citation type="submission" date="2023-09" db="EMBL/GenBank/DDBJ databases">
        <title>30 novel species of actinomycetes from the DSMZ collection.</title>
        <authorList>
            <person name="Nouioui I."/>
        </authorList>
    </citation>
    <scope>NUCLEOTIDE SEQUENCE</scope>
    <source>
        <strain evidence="2">DSM 115977</strain>
    </source>
</reference>
<dbReference type="RefSeq" id="WP_311412580.1">
    <property type="nucleotide sequence ID" value="NZ_JAVRFL010000017.1"/>
</dbReference>
<dbReference type="InterPro" id="IPR006158">
    <property type="entry name" value="Cobalamin-bd"/>
</dbReference>
<dbReference type="Proteomes" id="UP001180973">
    <property type="component" value="Unassembled WGS sequence"/>
</dbReference>
<evidence type="ECO:0000259" key="1">
    <source>
        <dbReference type="PROSITE" id="PS51332"/>
    </source>
</evidence>
<dbReference type="EMBL" id="JAVRFL010000017">
    <property type="protein sequence ID" value="MDT0530595.1"/>
    <property type="molecule type" value="Genomic_DNA"/>
</dbReference>
<dbReference type="Gene3D" id="3.40.50.280">
    <property type="entry name" value="Cobalamin-binding domain"/>
    <property type="match status" value="1"/>
</dbReference>
<protein>
    <submittedName>
        <fullName evidence="2">Methylaspartate mutase</fullName>
    </submittedName>
</protein>
<sequence>MRSDYRPGRRTVILCVAASDSHVVANHLIAYLLRSRGFNVVNLGACTTVSDMCDALLRWPEAEAVLVGSLNGHARQDLADLPAAKERGAITCPVIVGGNLSVAVTDDISQEAALYALGVDHILRDPSTIPAVLDRLRGRPDGEVTAFPGASRIEETVDGHR</sequence>